<dbReference type="InterPro" id="IPR036890">
    <property type="entry name" value="HATPase_C_sf"/>
</dbReference>
<accession>A0AAX4HT83</accession>
<dbReference type="CDD" id="cd00075">
    <property type="entry name" value="HATPase"/>
    <property type="match status" value="1"/>
</dbReference>
<evidence type="ECO:0000256" key="6">
    <source>
        <dbReference type="ARBA" id="ARBA00022777"/>
    </source>
</evidence>
<dbReference type="InterPro" id="IPR001789">
    <property type="entry name" value="Sig_transdc_resp-reg_receiver"/>
</dbReference>
<dbReference type="SMART" id="SM00388">
    <property type="entry name" value="HisKA"/>
    <property type="match status" value="1"/>
</dbReference>
<dbReference type="SMART" id="SM00448">
    <property type="entry name" value="REC"/>
    <property type="match status" value="1"/>
</dbReference>
<dbReference type="InterPro" id="IPR005467">
    <property type="entry name" value="His_kinase_dom"/>
</dbReference>
<dbReference type="InterPro" id="IPR011006">
    <property type="entry name" value="CheY-like_superfamily"/>
</dbReference>
<dbReference type="Pfam" id="PF02518">
    <property type="entry name" value="HATPase_c"/>
    <property type="match status" value="1"/>
</dbReference>
<feature type="domain" description="Response regulatory" evidence="11">
    <location>
        <begin position="390"/>
        <end position="505"/>
    </location>
</feature>
<comment type="catalytic activity">
    <reaction evidence="1">
        <text>ATP + protein L-histidine = ADP + protein N-phospho-L-histidine.</text>
        <dbReference type="EC" id="2.7.13.3"/>
    </reaction>
</comment>
<keyword evidence="8" id="KW-0902">Two-component regulatory system</keyword>
<keyword evidence="3 9" id="KW-0597">Phosphoprotein</keyword>
<dbReference type="PANTHER" id="PTHR43065:SF10">
    <property type="entry name" value="PEROXIDE STRESS-ACTIVATED HISTIDINE KINASE MAK3"/>
    <property type="match status" value="1"/>
</dbReference>
<dbReference type="CDD" id="cd00082">
    <property type="entry name" value="HisKA"/>
    <property type="match status" value="1"/>
</dbReference>
<reference evidence="12 13" key="1">
    <citation type="submission" date="2023-11" db="EMBL/GenBank/DDBJ databases">
        <title>Peredibacter starrii A3.12.</title>
        <authorList>
            <person name="Mitchell R.J."/>
        </authorList>
    </citation>
    <scope>NUCLEOTIDE SEQUENCE [LARGE SCALE GENOMIC DNA]</scope>
    <source>
        <strain evidence="12 13">A3.12</strain>
    </source>
</reference>
<dbReference type="GO" id="GO:0005524">
    <property type="term" value="F:ATP binding"/>
    <property type="evidence" value="ECO:0007669"/>
    <property type="project" value="UniProtKB-KW"/>
</dbReference>
<evidence type="ECO:0000256" key="2">
    <source>
        <dbReference type="ARBA" id="ARBA00012438"/>
    </source>
</evidence>
<dbReference type="SUPFAM" id="SSF47384">
    <property type="entry name" value="Homodimeric domain of signal transducing histidine kinase"/>
    <property type="match status" value="1"/>
</dbReference>
<keyword evidence="13" id="KW-1185">Reference proteome</keyword>
<dbReference type="PANTHER" id="PTHR43065">
    <property type="entry name" value="SENSOR HISTIDINE KINASE"/>
    <property type="match status" value="1"/>
</dbReference>
<feature type="domain" description="Histidine kinase" evidence="10">
    <location>
        <begin position="152"/>
        <end position="371"/>
    </location>
</feature>
<dbReference type="PROSITE" id="PS50110">
    <property type="entry name" value="RESPONSE_REGULATORY"/>
    <property type="match status" value="1"/>
</dbReference>
<dbReference type="KEGG" id="psti:SOO65_05420"/>
<dbReference type="InterPro" id="IPR003594">
    <property type="entry name" value="HATPase_dom"/>
</dbReference>
<evidence type="ECO:0000256" key="7">
    <source>
        <dbReference type="ARBA" id="ARBA00022840"/>
    </source>
</evidence>
<evidence type="ECO:0000259" key="10">
    <source>
        <dbReference type="PROSITE" id="PS50109"/>
    </source>
</evidence>
<keyword evidence="6" id="KW-0418">Kinase</keyword>
<dbReference type="EC" id="2.7.13.3" evidence="2"/>
<feature type="modified residue" description="4-aspartylphosphate" evidence="9">
    <location>
        <position position="439"/>
    </location>
</feature>
<dbReference type="EMBL" id="CP139487">
    <property type="protein sequence ID" value="WPU66180.1"/>
    <property type="molecule type" value="Genomic_DNA"/>
</dbReference>
<dbReference type="Pfam" id="PF00512">
    <property type="entry name" value="HisKA"/>
    <property type="match status" value="1"/>
</dbReference>
<name>A0AAX4HT83_9BACT</name>
<evidence type="ECO:0000259" key="11">
    <source>
        <dbReference type="PROSITE" id="PS50110"/>
    </source>
</evidence>
<dbReference type="AlphaFoldDB" id="A0AAX4HT83"/>
<dbReference type="Gene3D" id="3.30.565.10">
    <property type="entry name" value="Histidine kinase-like ATPase, C-terminal domain"/>
    <property type="match status" value="1"/>
</dbReference>
<evidence type="ECO:0000256" key="8">
    <source>
        <dbReference type="ARBA" id="ARBA00023012"/>
    </source>
</evidence>
<evidence type="ECO:0000313" key="13">
    <source>
        <dbReference type="Proteomes" id="UP001324634"/>
    </source>
</evidence>
<dbReference type="InterPro" id="IPR004358">
    <property type="entry name" value="Sig_transdc_His_kin-like_C"/>
</dbReference>
<dbReference type="Gene3D" id="3.40.50.2300">
    <property type="match status" value="1"/>
</dbReference>
<evidence type="ECO:0000256" key="9">
    <source>
        <dbReference type="PROSITE-ProRule" id="PRU00169"/>
    </source>
</evidence>
<dbReference type="Gene3D" id="1.10.287.130">
    <property type="match status" value="1"/>
</dbReference>
<keyword evidence="4" id="KW-0808">Transferase</keyword>
<dbReference type="SUPFAM" id="SSF52172">
    <property type="entry name" value="CheY-like"/>
    <property type="match status" value="1"/>
</dbReference>
<keyword evidence="7 12" id="KW-0067">ATP-binding</keyword>
<organism evidence="12 13">
    <name type="scientific">Peredibacter starrii</name>
    <dbReference type="NCBI Taxonomy" id="28202"/>
    <lineage>
        <taxon>Bacteria</taxon>
        <taxon>Pseudomonadati</taxon>
        <taxon>Bdellovibrionota</taxon>
        <taxon>Bacteriovoracia</taxon>
        <taxon>Bacteriovoracales</taxon>
        <taxon>Bacteriovoracaceae</taxon>
        <taxon>Peredibacter</taxon>
    </lineage>
</organism>
<dbReference type="PROSITE" id="PS50109">
    <property type="entry name" value="HIS_KIN"/>
    <property type="match status" value="1"/>
</dbReference>
<dbReference type="Pfam" id="PF00072">
    <property type="entry name" value="Response_reg"/>
    <property type="match status" value="1"/>
</dbReference>
<dbReference type="GO" id="GO:0000155">
    <property type="term" value="F:phosphorelay sensor kinase activity"/>
    <property type="evidence" value="ECO:0007669"/>
    <property type="project" value="InterPro"/>
</dbReference>
<gene>
    <name evidence="12" type="ORF">SOO65_05420</name>
</gene>
<proteinExistence type="predicted"/>
<dbReference type="InterPro" id="IPR036097">
    <property type="entry name" value="HisK_dim/P_sf"/>
</dbReference>
<evidence type="ECO:0000313" key="12">
    <source>
        <dbReference type="EMBL" id="WPU66180.1"/>
    </source>
</evidence>
<dbReference type="InterPro" id="IPR003661">
    <property type="entry name" value="HisK_dim/P_dom"/>
</dbReference>
<keyword evidence="5" id="KW-0547">Nucleotide-binding</keyword>
<evidence type="ECO:0000256" key="3">
    <source>
        <dbReference type="ARBA" id="ARBA00022553"/>
    </source>
</evidence>
<dbReference type="RefSeq" id="WP_321398127.1">
    <property type="nucleotide sequence ID" value="NZ_CP139487.1"/>
</dbReference>
<dbReference type="SUPFAM" id="SSF55874">
    <property type="entry name" value="ATPase domain of HSP90 chaperone/DNA topoisomerase II/histidine kinase"/>
    <property type="match status" value="1"/>
</dbReference>
<evidence type="ECO:0000256" key="1">
    <source>
        <dbReference type="ARBA" id="ARBA00000085"/>
    </source>
</evidence>
<sequence>MNDFLAFDHLFDPVVVMNQKQELVYFNNQASIFFKLPPRVLKQKNHLIQLCDSVGFDIEDWLSKALLSFDVLISPEIKMTLPHDPETEYFIILKLVPVQSDKGANFAVIFHDKTVETNLHSKYRDQLEELKKTHSQILQADKLTTLGELTANISHEINNPLTIAAGHSEIIKDYLGSANLATKVDRLKSANQTVLDSLERVNQIIKNMKDFLHQSEEQKEYCDLANIVEASIEWIGPTAKKANVSIERDYREHPVVLVNRIKLEQVVINLIKNSIDAISETGVPNGIIKITLSKSDTDQQTYLDIVDNGPGMPEAIKQNLFKPFQSTKDVGKGTGLGLSICAKIIESHRGRLELMDSQKGCHFRIRLPLIEAYSYTRNDKSLTGKKDQKRILVLDNEVQILNVLNTFIADAGYVFIGSSDPHDALSFLQKADIDLIVTDFHMPIMTGSEFSYKAREIGYQGPILYMTSSKFIEQFNKDKKDLDIGGLIIKPFSRDDVMKTIALSLKPKESKE</sequence>
<protein>
    <recommendedName>
        <fullName evidence="2">histidine kinase</fullName>
        <ecNumber evidence="2">2.7.13.3</ecNumber>
    </recommendedName>
</protein>
<dbReference type="Proteomes" id="UP001324634">
    <property type="component" value="Chromosome"/>
</dbReference>
<evidence type="ECO:0000256" key="5">
    <source>
        <dbReference type="ARBA" id="ARBA00022741"/>
    </source>
</evidence>
<dbReference type="SMART" id="SM00387">
    <property type="entry name" value="HATPase_c"/>
    <property type="match status" value="1"/>
</dbReference>
<evidence type="ECO:0000256" key="4">
    <source>
        <dbReference type="ARBA" id="ARBA00022679"/>
    </source>
</evidence>
<dbReference type="PRINTS" id="PR00344">
    <property type="entry name" value="BCTRLSENSOR"/>
</dbReference>